<evidence type="ECO:0000256" key="6">
    <source>
        <dbReference type="ARBA" id="ARBA00022475"/>
    </source>
</evidence>
<comment type="similarity">
    <text evidence="4">Belongs to the spire family.</text>
</comment>
<evidence type="ECO:0000256" key="3">
    <source>
        <dbReference type="ARBA" id="ARBA00004413"/>
    </source>
</evidence>
<sequence length="349" mass="39640">MESPQCEQRVTKVSLAEILRCFEHPISEEQAWAICFQCCHKMEQLAQGLCPPLYSVFIKGPGSIFIHADGTASFKAYHKSGKSVDVGSIQQSEDKLLEYLGVVIYEALDWGIDSQVERELSDPLEKLLCHMLKLDDEAMKPAVTLQDVIKACEEHLSRPSEATSHYEMTCRSLFTEYMELQKLVAIIQTSKEVHLGSPLSCYSFYLHTFTYQLLTWPLLVSFSKASLWPSVIHELQNGVRLRKTTEQPQCHAPPKKRICSPYELLLDDIQHKRYTLRKVIVLSPLVSLLCPLALSGAMLCPQVLERKLKEHVPWESSPHEQLMAQIKQPQKLRSAAARENGSRPKGTCY</sequence>
<evidence type="ECO:0000256" key="1">
    <source>
        <dbReference type="ARBA" id="ARBA00004180"/>
    </source>
</evidence>
<evidence type="ECO:0000256" key="7">
    <source>
        <dbReference type="ARBA" id="ARBA00022490"/>
    </source>
</evidence>
<organism evidence="16 17">
    <name type="scientific">Opisthocomus hoazin</name>
    <name type="common">Hoatzin</name>
    <name type="synonym">Phasianus hoazin</name>
    <dbReference type="NCBI Taxonomy" id="30419"/>
    <lineage>
        <taxon>Eukaryota</taxon>
        <taxon>Metazoa</taxon>
        <taxon>Chordata</taxon>
        <taxon>Craniata</taxon>
        <taxon>Vertebrata</taxon>
        <taxon>Euteleostomi</taxon>
        <taxon>Archelosauria</taxon>
        <taxon>Archosauria</taxon>
        <taxon>Dinosauria</taxon>
        <taxon>Saurischia</taxon>
        <taxon>Theropoda</taxon>
        <taxon>Coelurosauria</taxon>
        <taxon>Aves</taxon>
        <taxon>Neognathae</taxon>
        <taxon>Neoaves</taxon>
        <taxon>Opisthocomiformes</taxon>
        <taxon>Opisthocomidae</taxon>
        <taxon>Opisthocomus</taxon>
    </lineage>
</organism>
<dbReference type="PhylomeDB" id="A0A091WGB9"/>
<dbReference type="GO" id="GO:0015031">
    <property type="term" value="P:protein transport"/>
    <property type="evidence" value="ECO:0007669"/>
    <property type="project" value="UniProtKB-KW"/>
</dbReference>
<proteinExistence type="inferred from homology"/>
<dbReference type="GO" id="GO:0005938">
    <property type="term" value="C:cell cortex"/>
    <property type="evidence" value="ECO:0007669"/>
    <property type="project" value="TreeGrafter"/>
</dbReference>
<evidence type="ECO:0000256" key="5">
    <source>
        <dbReference type="ARBA" id="ARBA00022448"/>
    </source>
</evidence>
<dbReference type="GO" id="GO:0045010">
    <property type="term" value="P:actin nucleation"/>
    <property type="evidence" value="ECO:0007669"/>
    <property type="project" value="InterPro"/>
</dbReference>
<dbReference type="GO" id="GO:0048193">
    <property type="term" value="P:Golgi vesicle transport"/>
    <property type="evidence" value="ECO:0007669"/>
    <property type="project" value="TreeGrafter"/>
</dbReference>
<evidence type="ECO:0000256" key="12">
    <source>
        <dbReference type="ARBA" id="ARBA00023212"/>
    </source>
</evidence>
<protein>
    <submittedName>
        <fullName evidence="16">Protein spire 2</fullName>
    </submittedName>
</protein>
<dbReference type="InterPro" id="IPR011019">
    <property type="entry name" value="KIND_dom"/>
</dbReference>
<dbReference type="GO" id="GO:0003779">
    <property type="term" value="F:actin binding"/>
    <property type="evidence" value="ECO:0007669"/>
    <property type="project" value="UniProtKB-KW"/>
</dbReference>
<keyword evidence="7" id="KW-0963">Cytoplasm</keyword>
<evidence type="ECO:0000259" key="15">
    <source>
        <dbReference type="PROSITE" id="PS51377"/>
    </source>
</evidence>
<reference evidence="16 17" key="1">
    <citation type="submission" date="2014-04" db="EMBL/GenBank/DDBJ databases">
        <title>Genome evolution of avian class.</title>
        <authorList>
            <person name="Zhang G."/>
            <person name="Li C."/>
        </authorList>
    </citation>
    <scope>NUCLEOTIDE SEQUENCE [LARGE SCALE GENOMIC DNA]</scope>
    <source>
        <strain evidence="16">BGI_N306</strain>
    </source>
</reference>
<keyword evidence="8" id="KW-0677">Repeat</keyword>
<feature type="non-terminal residue" evidence="16">
    <location>
        <position position="349"/>
    </location>
</feature>
<evidence type="ECO:0000256" key="8">
    <source>
        <dbReference type="ARBA" id="ARBA00022737"/>
    </source>
</evidence>
<dbReference type="EMBL" id="KK735517">
    <property type="protein sequence ID" value="KFR14614.1"/>
    <property type="molecule type" value="Genomic_DNA"/>
</dbReference>
<evidence type="ECO:0000256" key="2">
    <source>
        <dbReference type="ARBA" id="ARBA00004245"/>
    </source>
</evidence>
<evidence type="ECO:0000256" key="9">
    <source>
        <dbReference type="ARBA" id="ARBA00022927"/>
    </source>
</evidence>
<dbReference type="InterPro" id="IPR029901">
    <property type="entry name" value="Spire"/>
</dbReference>
<keyword evidence="6" id="KW-1003">Cell membrane</keyword>
<name>A0A091WGB9_OPIHO</name>
<dbReference type="GO" id="GO:0008017">
    <property type="term" value="F:microtubule binding"/>
    <property type="evidence" value="ECO:0007669"/>
    <property type="project" value="TreeGrafter"/>
</dbReference>
<evidence type="ECO:0000313" key="16">
    <source>
        <dbReference type="EMBL" id="KFR14614.1"/>
    </source>
</evidence>
<keyword evidence="5" id="KW-0813">Transport</keyword>
<dbReference type="SMART" id="SM00750">
    <property type="entry name" value="KIND"/>
    <property type="match status" value="1"/>
</dbReference>
<dbReference type="GO" id="GO:0005886">
    <property type="term" value="C:plasma membrane"/>
    <property type="evidence" value="ECO:0007669"/>
    <property type="project" value="UniProtKB-SubCell"/>
</dbReference>
<gene>
    <name evidence="16" type="ORF">N306_09900</name>
</gene>
<feature type="region of interest" description="Disordered" evidence="14">
    <location>
        <begin position="326"/>
        <end position="349"/>
    </location>
</feature>
<keyword evidence="13" id="KW-0968">Cytoplasmic vesicle</keyword>
<accession>A0A091WGB9</accession>
<dbReference type="Pfam" id="PF16474">
    <property type="entry name" value="KIND"/>
    <property type="match status" value="1"/>
</dbReference>
<evidence type="ECO:0000256" key="4">
    <source>
        <dbReference type="ARBA" id="ARBA00010956"/>
    </source>
</evidence>
<dbReference type="GO" id="GO:0036089">
    <property type="term" value="P:cleavage furrow formation"/>
    <property type="evidence" value="ECO:0007669"/>
    <property type="project" value="TreeGrafter"/>
</dbReference>
<evidence type="ECO:0000256" key="11">
    <source>
        <dbReference type="ARBA" id="ARBA00023203"/>
    </source>
</evidence>
<dbReference type="STRING" id="30419.A0A091WGB9"/>
<dbReference type="GO" id="GO:0051639">
    <property type="term" value="P:actin filament network formation"/>
    <property type="evidence" value="ECO:0007669"/>
    <property type="project" value="TreeGrafter"/>
</dbReference>
<keyword evidence="11" id="KW-0009">Actin-binding</keyword>
<dbReference type="Gene3D" id="1.10.510.10">
    <property type="entry name" value="Transferase(Phosphotransferase) domain 1"/>
    <property type="match status" value="1"/>
</dbReference>
<keyword evidence="12" id="KW-0206">Cytoskeleton</keyword>
<evidence type="ECO:0000256" key="10">
    <source>
        <dbReference type="ARBA" id="ARBA00023136"/>
    </source>
</evidence>
<dbReference type="GO" id="GO:0030659">
    <property type="term" value="C:cytoplasmic vesicle membrane"/>
    <property type="evidence" value="ECO:0007669"/>
    <property type="project" value="UniProtKB-SubCell"/>
</dbReference>
<dbReference type="GO" id="GO:0051295">
    <property type="term" value="P:establishment of meiotic spindle localization"/>
    <property type="evidence" value="ECO:0007669"/>
    <property type="project" value="TreeGrafter"/>
</dbReference>
<dbReference type="GO" id="GO:0040038">
    <property type="term" value="P:polar body extrusion after meiotic divisions"/>
    <property type="evidence" value="ECO:0007669"/>
    <property type="project" value="TreeGrafter"/>
</dbReference>
<dbReference type="AlphaFoldDB" id="A0A091WGB9"/>
<keyword evidence="10" id="KW-0472">Membrane</keyword>
<dbReference type="PANTHER" id="PTHR21345">
    <property type="entry name" value="SPIRE"/>
    <property type="match status" value="1"/>
</dbReference>
<evidence type="ECO:0000256" key="13">
    <source>
        <dbReference type="ARBA" id="ARBA00023329"/>
    </source>
</evidence>
<comment type="subcellular location">
    <subcellularLocation>
        <location evidence="3">Cell membrane</location>
        <topology evidence="3">Peripheral membrane protein</topology>
        <orientation evidence="3">Cytoplasmic side</orientation>
    </subcellularLocation>
    <subcellularLocation>
        <location evidence="2">Cytoplasm</location>
        <location evidence="2">Cytoskeleton</location>
    </subcellularLocation>
    <subcellularLocation>
        <location evidence="1">Cytoplasmic vesicle membrane</location>
        <topology evidence="1">Peripheral membrane protein</topology>
        <orientation evidence="1">Cytoplasmic side</orientation>
    </subcellularLocation>
</comment>
<dbReference type="PROSITE" id="PS51377">
    <property type="entry name" value="KIND"/>
    <property type="match status" value="1"/>
</dbReference>
<dbReference type="PANTHER" id="PTHR21345:SF9">
    <property type="entry name" value="KIND DOMAIN-CONTAINING PROTEIN"/>
    <property type="match status" value="1"/>
</dbReference>
<dbReference type="GO" id="GO:0005856">
    <property type="term" value="C:cytoskeleton"/>
    <property type="evidence" value="ECO:0007669"/>
    <property type="project" value="UniProtKB-SubCell"/>
</dbReference>
<feature type="domain" description="KIND" evidence="15">
    <location>
        <begin position="13"/>
        <end position="180"/>
    </location>
</feature>
<keyword evidence="17" id="KW-1185">Reference proteome</keyword>
<evidence type="ECO:0000313" key="17">
    <source>
        <dbReference type="Proteomes" id="UP000053605"/>
    </source>
</evidence>
<evidence type="ECO:0000256" key="14">
    <source>
        <dbReference type="SAM" id="MobiDB-lite"/>
    </source>
</evidence>
<dbReference type="GO" id="GO:0030041">
    <property type="term" value="P:actin filament polymerization"/>
    <property type="evidence" value="ECO:0007669"/>
    <property type="project" value="TreeGrafter"/>
</dbReference>
<keyword evidence="9" id="KW-0653">Protein transport</keyword>
<dbReference type="Proteomes" id="UP000053605">
    <property type="component" value="Unassembled WGS sequence"/>
</dbReference>